<keyword evidence="2" id="KW-1185">Reference proteome</keyword>
<reference evidence="1" key="1">
    <citation type="submission" date="2020-10" db="EMBL/GenBank/DDBJ databases">
        <authorList>
            <person name="Castelo-Branco R."/>
            <person name="Eusebio N."/>
            <person name="Adriana R."/>
            <person name="Vieira A."/>
            <person name="Brugerolle De Fraissinette N."/>
            <person name="Rezende De Castro R."/>
            <person name="Schneider M.P."/>
            <person name="Vasconcelos V."/>
            <person name="Leao P.N."/>
        </authorList>
    </citation>
    <scope>NUCLEOTIDE SEQUENCE</scope>
    <source>
        <strain evidence="1">LEGE 12446</strain>
    </source>
</reference>
<organism evidence="1 2">
    <name type="scientific">Desmonostoc muscorum LEGE 12446</name>
    <dbReference type="NCBI Taxonomy" id="1828758"/>
    <lineage>
        <taxon>Bacteria</taxon>
        <taxon>Bacillati</taxon>
        <taxon>Cyanobacteriota</taxon>
        <taxon>Cyanophyceae</taxon>
        <taxon>Nostocales</taxon>
        <taxon>Nostocaceae</taxon>
        <taxon>Desmonostoc</taxon>
    </lineage>
</organism>
<comment type="caution">
    <text evidence="1">The sequence shown here is derived from an EMBL/GenBank/DDBJ whole genome shotgun (WGS) entry which is preliminary data.</text>
</comment>
<gene>
    <name evidence="1" type="ORF">IQ276_04325</name>
</gene>
<sequence length="411" mass="47900">MITLNKPITQLPTKFKRPEIELLLCCTRTHIDPETAERINTILQQEIDWTYLMEIAAYHGTIPLLYQSLKTTGKEAIPKTVLTQLQNHYHTNASRNLFLSHELLNILKLFAAHEIQAIPFKGLVLAISIYGNLAMRQFSDLDILVRQQDIVKAQELLIAQKYQLEADYYGWQQTFVHSQKPEIVVDLHCELTPLSYFPFKLPDFETLWQRRRSLTLKGESIIDLSSNDLLIILAVQVARGVNEGRESLAQICDLAELLRIQKPLDWEQLLQQVNSLELERPFFISLLIVNTLLNTPLPVEVKQAIQQQIKIDPTILIYAVRMQKQLFTEVKTPLFIKLFFHHLMIKGPLSRMPVRVYLVWQFLSFTTRLVITNANQEDREVFPLPSGLYFLYYLIRPIRLVSRYITNSTYR</sequence>
<dbReference type="Pfam" id="PF14907">
    <property type="entry name" value="NTP_transf_5"/>
    <property type="match status" value="1"/>
</dbReference>
<accession>A0A8J6ZJT7</accession>
<dbReference type="Proteomes" id="UP000622533">
    <property type="component" value="Unassembled WGS sequence"/>
</dbReference>
<name>A0A8J6ZJT7_DESMC</name>
<dbReference type="InterPro" id="IPR039498">
    <property type="entry name" value="NTP_transf_5"/>
</dbReference>
<dbReference type="Gene3D" id="3.30.460.40">
    <property type="match status" value="1"/>
</dbReference>
<dbReference type="EMBL" id="JADEXS010000035">
    <property type="protein sequence ID" value="MBE9021717.1"/>
    <property type="molecule type" value="Genomic_DNA"/>
</dbReference>
<evidence type="ECO:0000313" key="2">
    <source>
        <dbReference type="Proteomes" id="UP000622533"/>
    </source>
</evidence>
<dbReference type="AlphaFoldDB" id="A0A8J6ZJT7"/>
<proteinExistence type="predicted"/>
<evidence type="ECO:0000313" key="1">
    <source>
        <dbReference type="EMBL" id="MBE9021717.1"/>
    </source>
</evidence>
<dbReference type="RefSeq" id="WP_193913966.1">
    <property type="nucleotide sequence ID" value="NZ_JADEXS020000001.1"/>
</dbReference>
<protein>
    <submittedName>
        <fullName evidence="1">Nucleotidyltransferase family protein</fullName>
    </submittedName>
</protein>